<feature type="domain" description="WKF" evidence="2">
    <location>
        <begin position="90"/>
        <end position="122"/>
    </location>
</feature>
<dbReference type="InterPro" id="IPR019327">
    <property type="entry name" value="WKF"/>
</dbReference>
<reference evidence="3" key="1">
    <citation type="submission" date="2025-08" db="UniProtKB">
        <authorList>
            <consortium name="Ensembl"/>
        </authorList>
    </citation>
    <scope>IDENTIFICATION</scope>
</reference>
<feature type="region of interest" description="Disordered" evidence="1">
    <location>
        <begin position="329"/>
        <end position="348"/>
    </location>
</feature>
<dbReference type="Pfam" id="PF10180">
    <property type="entry name" value="WKF"/>
    <property type="match status" value="1"/>
</dbReference>
<feature type="compositionally biased region" description="Gly residues" evidence="1">
    <location>
        <begin position="234"/>
        <end position="244"/>
    </location>
</feature>
<accession>A0A8D1DCW7</accession>
<evidence type="ECO:0000256" key="1">
    <source>
        <dbReference type="SAM" id="MobiDB-lite"/>
    </source>
</evidence>
<protein>
    <recommendedName>
        <fullName evidence="2">WKF domain-containing protein</fullName>
    </recommendedName>
</protein>
<feature type="region of interest" description="Disordered" evidence="1">
    <location>
        <begin position="234"/>
        <end position="284"/>
    </location>
</feature>
<organism evidence="3 4">
    <name type="scientific">Sus scrofa</name>
    <name type="common">Pig</name>
    <dbReference type="NCBI Taxonomy" id="9823"/>
    <lineage>
        <taxon>Eukaryota</taxon>
        <taxon>Metazoa</taxon>
        <taxon>Chordata</taxon>
        <taxon>Craniata</taxon>
        <taxon>Vertebrata</taxon>
        <taxon>Euteleostomi</taxon>
        <taxon>Mammalia</taxon>
        <taxon>Eutheria</taxon>
        <taxon>Laurasiatheria</taxon>
        <taxon>Artiodactyla</taxon>
        <taxon>Suina</taxon>
        <taxon>Suidae</taxon>
        <taxon>Sus</taxon>
    </lineage>
</organism>
<feature type="region of interest" description="Disordered" evidence="1">
    <location>
        <begin position="1"/>
        <end position="62"/>
    </location>
</feature>
<name>A0A8D1DCW7_PIG</name>
<dbReference type="PANTHER" id="PTHR22306:SF2">
    <property type="entry name" value="CHROMOSOME 7 OPEN READING FRAME 50"/>
    <property type="match status" value="1"/>
</dbReference>
<dbReference type="Ensembl" id="ENSSSCT00040013448.1">
    <property type="protein sequence ID" value="ENSSSCP00040005111.1"/>
    <property type="gene ID" value="ENSSSCG00040010334.1"/>
</dbReference>
<feature type="compositionally biased region" description="Basic and acidic residues" evidence="1">
    <location>
        <begin position="46"/>
        <end position="62"/>
    </location>
</feature>
<dbReference type="PANTHER" id="PTHR22306">
    <property type="entry name" value="CHROMOSOME 7 OPEN READING FRAME 50"/>
    <property type="match status" value="1"/>
</dbReference>
<feature type="region of interest" description="Disordered" evidence="1">
    <location>
        <begin position="289"/>
        <end position="308"/>
    </location>
</feature>
<proteinExistence type="predicted"/>
<dbReference type="Proteomes" id="UP000694722">
    <property type="component" value="Unplaced"/>
</dbReference>
<sequence>MAKQKRKDAGVTEKKSKKLKTSAREMPPAPAAPAATDEVQGAVSPEEQRVLDRKLKKERKKEARRLLREAGIPAAQSPPARPSGAELALDYLCGWAQKREDWRFQKTRQTWLLVHMYDRDQVGVLGRGHPQGSGRPVVGWAGPIRHSGLGARPLCAWPPSTPGPWARPHSSFLGPFLSRPSPGSDYKEAVAVAPGHPYGDEARAQEEPAWGGVGTLLGLPGGRTLSPGGCGCGSTAGSPGGPAGCGAEAEAGGRSPQALPRASPTRRPQPGLHTTWPPPAPTLGDVLVAGGPVENHTRPASALPPPPQHPLVRIVARPLTLVALPAPRGQLSGQRAGLGLSTPGWGHL</sequence>
<dbReference type="AlphaFoldDB" id="A0A8D1DCW7"/>
<evidence type="ECO:0000313" key="4">
    <source>
        <dbReference type="Proteomes" id="UP000694722"/>
    </source>
</evidence>
<gene>
    <name evidence="3" type="primary">C3H7orf50</name>
</gene>
<evidence type="ECO:0000313" key="3">
    <source>
        <dbReference type="Ensembl" id="ENSSSCP00040005111.1"/>
    </source>
</evidence>
<evidence type="ECO:0000259" key="2">
    <source>
        <dbReference type="Pfam" id="PF10180"/>
    </source>
</evidence>